<evidence type="ECO:0000256" key="1">
    <source>
        <dbReference type="ARBA" id="ARBA00001935"/>
    </source>
</evidence>
<dbReference type="NCBIfam" id="NF008559">
    <property type="entry name" value="PRK11504.1"/>
    <property type="match status" value="1"/>
</dbReference>
<dbReference type="RefSeq" id="WP_158027491.1">
    <property type="nucleotide sequence ID" value="NZ_BMHG01000001.1"/>
</dbReference>
<dbReference type="Gene3D" id="2.70.98.20">
    <property type="entry name" value="Copper amine oxidase, catalytic domain"/>
    <property type="match status" value="1"/>
</dbReference>
<dbReference type="GO" id="GO:0048038">
    <property type="term" value="F:quinone binding"/>
    <property type="evidence" value="ECO:0007669"/>
    <property type="project" value="InterPro"/>
</dbReference>
<evidence type="ECO:0000256" key="11">
    <source>
        <dbReference type="PIRSR" id="PIRSR600269-50"/>
    </source>
</evidence>
<evidence type="ECO:0000313" key="17">
    <source>
        <dbReference type="EMBL" id="KAB1648938.1"/>
    </source>
</evidence>
<evidence type="ECO:0000256" key="9">
    <source>
        <dbReference type="ARBA" id="ARBA00023008"/>
    </source>
</evidence>
<dbReference type="EMBL" id="WBJY01000001">
    <property type="protein sequence ID" value="KAB1648938.1"/>
    <property type="molecule type" value="Genomic_DNA"/>
</dbReference>
<comment type="cofactor">
    <cofactor evidence="1">
        <name>Cu cation</name>
        <dbReference type="ChEBI" id="CHEBI:23378"/>
    </cofactor>
</comment>
<reference evidence="17 18" key="1">
    <citation type="submission" date="2019-09" db="EMBL/GenBank/DDBJ databases">
        <title>Phylogeny of genus Pseudoclavibacter and closely related genus.</title>
        <authorList>
            <person name="Li Y."/>
        </authorList>
    </citation>
    <scope>NUCLEOTIDE SEQUENCE [LARGE SCALE GENOMIC DNA]</scope>
    <source>
        <strain evidence="17 18">EGI 60007</strain>
    </source>
</reference>
<dbReference type="InterPro" id="IPR036460">
    <property type="entry name" value="Cu_amine_oxidase_C_sf"/>
</dbReference>
<evidence type="ECO:0000259" key="14">
    <source>
        <dbReference type="Pfam" id="PF01179"/>
    </source>
</evidence>
<dbReference type="Pfam" id="PF02728">
    <property type="entry name" value="Cu_amine_oxidN3"/>
    <property type="match status" value="1"/>
</dbReference>
<dbReference type="InterPro" id="IPR049948">
    <property type="entry name" value="Cu_Am_ox_TPQ-bd"/>
</dbReference>
<feature type="domain" description="Copper amine oxidase N3-terminal" evidence="15">
    <location>
        <begin position="124"/>
        <end position="218"/>
    </location>
</feature>
<keyword evidence="8 13" id="KW-0560">Oxidoreductase</keyword>
<evidence type="ECO:0000256" key="12">
    <source>
        <dbReference type="PIRSR" id="PIRSR600269-51"/>
    </source>
</evidence>
<evidence type="ECO:0000256" key="4">
    <source>
        <dbReference type="ARBA" id="ARBA00007983"/>
    </source>
</evidence>
<comment type="similarity">
    <text evidence="4 13">Belongs to the copper/topaquinone oxidase family.</text>
</comment>
<evidence type="ECO:0000256" key="10">
    <source>
        <dbReference type="ARBA" id="ARBA00023211"/>
    </source>
</evidence>
<dbReference type="Proteomes" id="UP000431744">
    <property type="component" value="Unassembled WGS sequence"/>
</dbReference>
<keyword evidence="10" id="KW-0464">Manganese</keyword>
<dbReference type="Pfam" id="PF21994">
    <property type="entry name" value="AGAO-like_N2"/>
    <property type="match status" value="1"/>
</dbReference>
<dbReference type="GO" id="GO:0008131">
    <property type="term" value="F:primary methylamine oxidase activity"/>
    <property type="evidence" value="ECO:0007669"/>
    <property type="project" value="InterPro"/>
</dbReference>
<dbReference type="EC" id="1.4.3.-" evidence="13"/>
<evidence type="ECO:0000259" key="15">
    <source>
        <dbReference type="Pfam" id="PF02728"/>
    </source>
</evidence>
<evidence type="ECO:0000256" key="7">
    <source>
        <dbReference type="ARBA" id="ARBA00022772"/>
    </source>
</evidence>
<comment type="cofactor">
    <cofactor evidence="2">
        <name>Mn(2+)</name>
        <dbReference type="ChEBI" id="CHEBI:29035"/>
    </cofactor>
</comment>
<evidence type="ECO:0000256" key="8">
    <source>
        <dbReference type="ARBA" id="ARBA00023002"/>
    </source>
</evidence>
<dbReference type="GO" id="GO:0005507">
    <property type="term" value="F:copper ion binding"/>
    <property type="evidence" value="ECO:0007669"/>
    <property type="project" value="InterPro"/>
</dbReference>
<dbReference type="PROSITE" id="PS01164">
    <property type="entry name" value="COPPER_AMINE_OXID_1"/>
    <property type="match status" value="1"/>
</dbReference>
<organism evidence="17 18">
    <name type="scientific">Pseudoclavibacter endophyticus</name>
    <dbReference type="NCBI Taxonomy" id="1778590"/>
    <lineage>
        <taxon>Bacteria</taxon>
        <taxon>Bacillati</taxon>
        <taxon>Actinomycetota</taxon>
        <taxon>Actinomycetes</taxon>
        <taxon>Micrococcales</taxon>
        <taxon>Microbacteriaceae</taxon>
        <taxon>Pseudoclavibacter</taxon>
    </lineage>
</organism>
<feature type="modified residue" description="2',4',5'-topaquinone" evidence="12">
    <location>
        <position position="405"/>
    </location>
</feature>
<dbReference type="AlphaFoldDB" id="A0A6H9WLJ2"/>
<evidence type="ECO:0000313" key="18">
    <source>
        <dbReference type="Proteomes" id="UP000431744"/>
    </source>
</evidence>
<comment type="PTM">
    <text evidence="12 13">Topaquinone (TPQ) is generated by copper-dependent autoxidation of a specific tyrosyl residue.</text>
</comment>
<dbReference type="PANTHER" id="PTHR10638:SF86">
    <property type="entry name" value="COPPER AMINE OXIDASE 1-RELATED"/>
    <property type="match status" value="1"/>
</dbReference>
<name>A0A6H9WLJ2_9MICO</name>
<dbReference type="InterPro" id="IPR015798">
    <property type="entry name" value="Cu_amine_oxidase_C"/>
</dbReference>
<feature type="active site" description="Schiff-base intermediate with substrate; via topaquinone" evidence="11">
    <location>
        <position position="405"/>
    </location>
</feature>
<comment type="caution">
    <text evidence="17">The sequence shown here is derived from an EMBL/GenBank/DDBJ whole genome shotgun (WGS) entry which is preliminary data.</text>
</comment>
<comment type="cofactor">
    <cofactor evidence="13">
        <name>Cu cation</name>
        <dbReference type="ChEBI" id="CHEBI:23378"/>
    </cofactor>
    <text evidence="13">Contains 1 topaquinone per subunit.</text>
</comment>
<dbReference type="InterPro" id="IPR054157">
    <property type="entry name" value="AGAO-like_N2"/>
</dbReference>
<dbReference type="GO" id="GO:0009308">
    <property type="term" value="P:amine metabolic process"/>
    <property type="evidence" value="ECO:0007669"/>
    <property type="project" value="UniProtKB-UniRule"/>
</dbReference>
<proteinExistence type="inferred from homology"/>
<keyword evidence="6 13" id="KW-0479">Metal-binding</keyword>
<keyword evidence="7 11" id="KW-0801">TPQ</keyword>
<feature type="active site" description="Proton acceptor" evidence="11">
    <location>
        <position position="322"/>
    </location>
</feature>
<dbReference type="SUPFAM" id="SSF49998">
    <property type="entry name" value="Amine oxidase catalytic domain"/>
    <property type="match status" value="1"/>
</dbReference>
<accession>A0A6H9WLJ2</accession>
<evidence type="ECO:0000256" key="2">
    <source>
        <dbReference type="ARBA" id="ARBA00001936"/>
    </source>
</evidence>
<dbReference type="Gene3D" id="3.10.450.40">
    <property type="match status" value="2"/>
</dbReference>
<feature type="domain" description="AGAO-like N2" evidence="16">
    <location>
        <begin position="28"/>
        <end position="101"/>
    </location>
</feature>
<sequence>MTTIEPLHTSGQRVSHLDEARHPLDSLTATEIERGRAVLERAGLLTEHSRFPSVMPVEPPKAFVREWREGDALRRRIEFVVLEADTGVSTEHVVELDEGEADADRLLSSELIPSGEFPYGQPAYLVEEYDRAMAIAKASEEWQAAMRRRGLSDRIEDAFCSPLAPGYFGYEDEIGRRLIRSLTFLRDHPDDVAWAHPVEGLLVTIDLTEGKVVSVYDEGDVVTAATSGRYDDESVGPARESLKPIEITQPEGPSFSVDGSLVEWEGWRFRVAFNAREGLVLHQLSYLDGDERRPILYRGSVPEMIVPYGDTSRNRYWISYFDAGEYYLGKSANSLALGCDCLGVIHYFDGMSHDDHGNPLRVPQAVCMHEEDYSILHKHTEIGYATDVRRQRRLVISYIATIGNYDYGFYWHLYLDGTIEVEAKATGLVFNGSGEPGASEPHRLEIAPGLFAPVHQHIFCARLDVEIDGPDNYVEKSEVRRIPMGERNPYGNAFTFVRERVETEGGFDEDRTVRRTWHIGSNRRRNAIGKPTEYELLGEGWPTLLADPESSVHARANFATHHTWVTRYHEDERWPAGKYPNQHAGGAGLPTYVADEEPVDGGDIVLWHSFGPTHLPRPEDFPIMPVDAYRFQLKPYGFFDRNPALDVPDWTTRGGDHCCAHGDRLPRYGAVAER</sequence>
<evidence type="ECO:0000256" key="13">
    <source>
        <dbReference type="RuleBase" id="RU000672"/>
    </source>
</evidence>
<keyword evidence="9 13" id="KW-0186">Copper</keyword>
<comment type="cofactor">
    <cofactor evidence="3">
        <name>Zn(2+)</name>
        <dbReference type="ChEBI" id="CHEBI:29105"/>
    </cofactor>
</comment>
<evidence type="ECO:0000256" key="5">
    <source>
        <dbReference type="ARBA" id="ARBA00011738"/>
    </source>
</evidence>
<keyword evidence="18" id="KW-1185">Reference proteome</keyword>
<comment type="subunit">
    <text evidence="5">Homodimer.</text>
</comment>
<dbReference type="OrthoDB" id="9772590at2"/>
<feature type="domain" description="Copper amine oxidase catalytic" evidence="14">
    <location>
        <begin position="245"/>
        <end position="645"/>
    </location>
</feature>
<dbReference type="Pfam" id="PF01179">
    <property type="entry name" value="Cu_amine_oxid"/>
    <property type="match status" value="1"/>
</dbReference>
<gene>
    <name evidence="17" type="ORF">F8O04_01155</name>
</gene>
<dbReference type="InterPro" id="IPR016182">
    <property type="entry name" value="Cu_amine_oxidase_N-reg"/>
</dbReference>
<dbReference type="PANTHER" id="PTHR10638">
    <property type="entry name" value="COPPER AMINE OXIDASE"/>
    <property type="match status" value="1"/>
</dbReference>
<evidence type="ECO:0000259" key="16">
    <source>
        <dbReference type="Pfam" id="PF21994"/>
    </source>
</evidence>
<dbReference type="InterPro" id="IPR015802">
    <property type="entry name" value="Cu_amine_oxidase_N3"/>
</dbReference>
<dbReference type="SUPFAM" id="SSF54416">
    <property type="entry name" value="Amine oxidase N-terminal region"/>
    <property type="match status" value="2"/>
</dbReference>
<dbReference type="InterPro" id="IPR000269">
    <property type="entry name" value="Cu_amine_oxidase"/>
</dbReference>
<protein>
    <recommendedName>
        <fullName evidence="13">Amine oxidase</fullName>
        <ecNumber evidence="13">1.4.3.-</ecNumber>
    </recommendedName>
</protein>
<evidence type="ECO:0000256" key="6">
    <source>
        <dbReference type="ARBA" id="ARBA00022723"/>
    </source>
</evidence>
<evidence type="ECO:0000256" key="3">
    <source>
        <dbReference type="ARBA" id="ARBA00001947"/>
    </source>
</evidence>